<dbReference type="EMBL" id="BMXL01000037">
    <property type="protein sequence ID" value="GHD36008.1"/>
    <property type="molecule type" value="Genomic_DNA"/>
</dbReference>
<dbReference type="RefSeq" id="WP_193518604.1">
    <property type="nucleotide sequence ID" value="NZ_BMXL01000037.1"/>
</dbReference>
<feature type="compositionally biased region" description="Polar residues" evidence="1">
    <location>
        <begin position="137"/>
        <end position="149"/>
    </location>
</feature>
<proteinExistence type="predicted"/>
<feature type="compositionally biased region" description="Low complexity" evidence="1">
    <location>
        <begin position="153"/>
        <end position="166"/>
    </location>
</feature>
<name>A0A918XKG3_9ACTN</name>
<keyword evidence="3" id="KW-1185">Reference proteome</keyword>
<reference evidence="2 3" key="1">
    <citation type="journal article" date="2014" name="Int. J. Syst. Evol. Microbiol.">
        <title>Complete genome sequence of Corynebacterium casei LMG S-19264T (=DSM 44701T), isolated from a smear-ripened cheese.</title>
        <authorList>
            <consortium name="US DOE Joint Genome Institute (JGI-PGF)"/>
            <person name="Walter F."/>
            <person name="Albersmeier A."/>
            <person name="Kalinowski J."/>
            <person name="Ruckert C."/>
        </authorList>
    </citation>
    <scope>NUCLEOTIDE SEQUENCE [LARGE SCALE GENOMIC DNA]</scope>
    <source>
        <strain evidence="2 3">KCTC 19473</strain>
    </source>
</reference>
<sequence length="166" mass="18184">MLNSVDGFRSDTETQQQNFIQTAILRAEEEGGSGPYTFPVTTAWSQHTGNQDEDGMDWFYDSGSWEYSHTGEVTVAREDDGSWSYDMETQVHMRDQYDWHGADAGGLGVTLPFIGVVKDEELAELARAGLAQEYTMYGTSDPVTRSGSYTPDEGLSGESSSGPGAR</sequence>
<protein>
    <submittedName>
        <fullName evidence="2">Uncharacterized protein</fullName>
    </submittedName>
</protein>
<feature type="region of interest" description="Disordered" evidence="1">
    <location>
        <begin position="137"/>
        <end position="166"/>
    </location>
</feature>
<dbReference type="AlphaFoldDB" id="A0A918XKG3"/>
<comment type="caution">
    <text evidence="2">The sequence shown here is derived from an EMBL/GenBank/DDBJ whole genome shotgun (WGS) entry which is preliminary data.</text>
</comment>
<organism evidence="2 3">
    <name type="scientific">Nocardiopsis kunsanensis</name>
    <dbReference type="NCBI Taxonomy" id="141693"/>
    <lineage>
        <taxon>Bacteria</taxon>
        <taxon>Bacillati</taxon>
        <taxon>Actinomycetota</taxon>
        <taxon>Actinomycetes</taxon>
        <taxon>Streptosporangiales</taxon>
        <taxon>Nocardiopsidaceae</taxon>
        <taxon>Nocardiopsis</taxon>
    </lineage>
</organism>
<dbReference type="Proteomes" id="UP000654947">
    <property type="component" value="Unassembled WGS sequence"/>
</dbReference>
<evidence type="ECO:0000313" key="3">
    <source>
        <dbReference type="Proteomes" id="UP000654947"/>
    </source>
</evidence>
<evidence type="ECO:0000256" key="1">
    <source>
        <dbReference type="SAM" id="MobiDB-lite"/>
    </source>
</evidence>
<gene>
    <name evidence="2" type="ORF">GCM10007147_42900</name>
</gene>
<accession>A0A918XKG3</accession>
<evidence type="ECO:0000313" key="2">
    <source>
        <dbReference type="EMBL" id="GHD36008.1"/>
    </source>
</evidence>